<keyword evidence="4" id="KW-0548">Nucleotidyltransferase</keyword>
<feature type="transmembrane region" description="Helical" evidence="1">
    <location>
        <begin position="74"/>
        <end position="93"/>
    </location>
</feature>
<dbReference type="SUPFAM" id="SSF141868">
    <property type="entry name" value="EAL domain-like"/>
    <property type="match status" value="1"/>
</dbReference>
<dbReference type="PROSITE" id="PS51257">
    <property type="entry name" value="PROKAR_LIPOPROTEIN"/>
    <property type="match status" value="1"/>
</dbReference>
<keyword evidence="1" id="KW-0472">Membrane</keyword>
<dbReference type="SUPFAM" id="SSF55073">
    <property type="entry name" value="Nucleotide cyclase"/>
    <property type="match status" value="1"/>
</dbReference>
<dbReference type="PANTHER" id="PTHR33121">
    <property type="entry name" value="CYCLIC DI-GMP PHOSPHODIESTERASE PDEF"/>
    <property type="match status" value="1"/>
</dbReference>
<dbReference type="InterPro" id="IPR029787">
    <property type="entry name" value="Nucleotide_cyclase"/>
</dbReference>
<dbReference type="SMART" id="SM00267">
    <property type="entry name" value="GGDEF"/>
    <property type="match status" value="1"/>
</dbReference>
<keyword evidence="1" id="KW-1133">Transmembrane helix</keyword>
<dbReference type="SMART" id="SM00052">
    <property type="entry name" value="EAL"/>
    <property type="match status" value="1"/>
</dbReference>
<dbReference type="Pfam" id="PF00990">
    <property type="entry name" value="GGDEF"/>
    <property type="match status" value="1"/>
</dbReference>
<dbReference type="InterPro" id="IPR043128">
    <property type="entry name" value="Rev_trsase/Diguanyl_cyclase"/>
</dbReference>
<dbReference type="Gene3D" id="3.30.70.270">
    <property type="match status" value="1"/>
</dbReference>
<dbReference type="NCBIfam" id="TIGR00254">
    <property type="entry name" value="GGDEF"/>
    <property type="match status" value="1"/>
</dbReference>
<name>A0ABU9HAQ6_9GAMM</name>
<dbReference type="GO" id="GO:0052621">
    <property type="term" value="F:diguanylate cyclase activity"/>
    <property type="evidence" value="ECO:0007669"/>
    <property type="project" value="UniProtKB-EC"/>
</dbReference>
<feature type="transmembrane region" description="Helical" evidence="1">
    <location>
        <begin position="105"/>
        <end position="123"/>
    </location>
</feature>
<dbReference type="PROSITE" id="PS50887">
    <property type="entry name" value="GGDEF"/>
    <property type="match status" value="1"/>
</dbReference>
<dbReference type="GO" id="GO:0071111">
    <property type="term" value="F:cyclic-guanylate-specific phosphodiesterase activity"/>
    <property type="evidence" value="ECO:0007669"/>
    <property type="project" value="UniProtKB-EC"/>
</dbReference>
<sequence>MKTNNFHDKRLAFVSSYFSSAIIINTIVSCVVVFSGINHSGAEAKLYWFIALTFISLLRVLNHLYVSNNNKNKYNFYFIGVLLTAFTWGLFPILFFEQMLMQEKFISLVVFSSLAGGGVNVLASDIRSSISYITFLLVPFSILLLLQPIGDEQMLGVLGLVLWFILCFVTAVRTAKDVKSSIMNELKLDLFIDDLEKEVQLRTDKIILLEQRDHLTQLFNRESFVSNVELDLAENSNGIKAILFLDMDYFKVINDKYGHDFGDFVLAAIGRRLVSSEKDNGFIACRWGGDEFIFYTRQDSKETLFDCITGLVDELTKPVNNMHYQIKPSFKIGLYFTHDAFDLTQAIKYADVAMYEGKKSRNEISVFDERMCASLKREETLRSSIKDCIEKGDFHLCYQPIIDITSNKITSFEVLLRWQFNDEFIPPSEFIDIAERYGKINFLGEFVLEQAIQSLRQLNELDSTLALSINVSVLQLENHNFLALLAGLIETYAVEPSNVHLEITETVMIKNLEYLSKVITQIKNTGVHISIDDFGTGFSSISVLKELSVDYIKIDKSFIDNICDYSKDESIVSAVTKMSHMIGCKVIAEGVEKKEQLTILEKLSVDKYQGFLFSKPVQLSEAIKLIS</sequence>
<feature type="transmembrane region" description="Helical" evidence="1">
    <location>
        <begin position="46"/>
        <end position="62"/>
    </location>
</feature>
<comment type="caution">
    <text evidence="4">The sequence shown here is derived from an EMBL/GenBank/DDBJ whole genome shotgun (WGS) entry which is preliminary data.</text>
</comment>
<dbReference type="InterPro" id="IPR000160">
    <property type="entry name" value="GGDEF_dom"/>
</dbReference>
<feature type="transmembrane region" description="Helical" evidence="1">
    <location>
        <begin position="12"/>
        <end position="34"/>
    </location>
</feature>
<evidence type="ECO:0000256" key="1">
    <source>
        <dbReference type="SAM" id="Phobius"/>
    </source>
</evidence>
<dbReference type="Gene3D" id="3.20.20.450">
    <property type="entry name" value="EAL domain"/>
    <property type="match status" value="1"/>
</dbReference>
<dbReference type="InterPro" id="IPR035919">
    <property type="entry name" value="EAL_sf"/>
</dbReference>
<dbReference type="InterPro" id="IPR001633">
    <property type="entry name" value="EAL_dom"/>
</dbReference>
<dbReference type="EC" id="3.1.4.52" evidence="4"/>
<feature type="domain" description="EAL" evidence="2">
    <location>
        <begin position="378"/>
        <end position="627"/>
    </location>
</feature>
<proteinExistence type="predicted"/>
<dbReference type="RefSeq" id="WP_341627572.1">
    <property type="nucleotide sequence ID" value="NZ_JBAKBA010000013.1"/>
</dbReference>
<dbReference type="EC" id="2.7.7.65" evidence="4"/>
<dbReference type="PANTHER" id="PTHR33121:SF79">
    <property type="entry name" value="CYCLIC DI-GMP PHOSPHODIESTERASE PDED-RELATED"/>
    <property type="match status" value="1"/>
</dbReference>
<reference evidence="4 5" key="1">
    <citation type="submission" date="2024-02" db="EMBL/GenBank/DDBJ databases">
        <title>Bacteria isolated from the canopy kelp, Nereocystis luetkeana.</title>
        <authorList>
            <person name="Pfister C.A."/>
            <person name="Younker I.T."/>
            <person name="Light S.H."/>
        </authorList>
    </citation>
    <scope>NUCLEOTIDE SEQUENCE [LARGE SCALE GENOMIC DNA]</scope>
    <source>
        <strain evidence="4 5">TI.2.07</strain>
    </source>
</reference>
<dbReference type="CDD" id="cd01948">
    <property type="entry name" value="EAL"/>
    <property type="match status" value="1"/>
</dbReference>
<feature type="transmembrane region" description="Helical" evidence="1">
    <location>
        <begin position="130"/>
        <end position="149"/>
    </location>
</feature>
<dbReference type="InterPro" id="IPR050706">
    <property type="entry name" value="Cyclic-di-GMP_PDE-like"/>
</dbReference>
<feature type="domain" description="GGDEF" evidence="3">
    <location>
        <begin position="238"/>
        <end position="369"/>
    </location>
</feature>
<evidence type="ECO:0000259" key="2">
    <source>
        <dbReference type="PROSITE" id="PS50883"/>
    </source>
</evidence>
<feature type="transmembrane region" description="Helical" evidence="1">
    <location>
        <begin position="155"/>
        <end position="175"/>
    </location>
</feature>
<evidence type="ECO:0000313" key="4">
    <source>
        <dbReference type="EMBL" id="MEL0658968.1"/>
    </source>
</evidence>
<dbReference type="EMBL" id="JBAKBA010000013">
    <property type="protein sequence ID" value="MEL0658968.1"/>
    <property type="molecule type" value="Genomic_DNA"/>
</dbReference>
<organism evidence="4 5">
    <name type="scientific">Psychromonas arctica</name>
    <dbReference type="NCBI Taxonomy" id="168275"/>
    <lineage>
        <taxon>Bacteria</taxon>
        <taxon>Pseudomonadati</taxon>
        <taxon>Pseudomonadota</taxon>
        <taxon>Gammaproteobacteria</taxon>
        <taxon>Alteromonadales</taxon>
        <taxon>Psychromonadaceae</taxon>
        <taxon>Psychromonas</taxon>
    </lineage>
</organism>
<dbReference type="Pfam" id="PF00563">
    <property type="entry name" value="EAL"/>
    <property type="match status" value="1"/>
</dbReference>
<evidence type="ECO:0000259" key="3">
    <source>
        <dbReference type="PROSITE" id="PS50887"/>
    </source>
</evidence>
<evidence type="ECO:0000313" key="5">
    <source>
        <dbReference type="Proteomes" id="UP001366060"/>
    </source>
</evidence>
<dbReference type="CDD" id="cd01949">
    <property type="entry name" value="GGDEF"/>
    <property type="match status" value="1"/>
</dbReference>
<keyword evidence="4" id="KW-0378">Hydrolase</keyword>
<gene>
    <name evidence="4" type="ORF">V6255_07420</name>
</gene>
<keyword evidence="1" id="KW-0812">Transmembrane</keyword>
<dbReference type="PROSITE" id="PS50883">
    <property type="entry name" value="EAL"/>
    <property type="match status" value="1"/>
</dbReference>
<protein>
    <submittedName>
        <fullName evidence="4">Bifunctional diguanylate cyclase/phosphodiesterase</fullName>
        <ecNumber evidence="4">2.7.7.65</ecNumber>
        <ecNumber evidence="4">3.1.4.52</ecNumber>
    </submittedName>
</protein>
<dbReference type="Proteomes" id="UP001366060">
    <property type="component" value="Unassembled WGS sequence"/>
</dbReference>
<keyword evidence="5" id="KW-1185">Reference proteome</keyword>
<accession>A0ABU9HAQ6</accession>
<keyword evidence="4" id="KW-0808">Transferase</keyword>